<feature type="coiled-coil region" evidence="5">
    <location>
        <begin position="666"/>
        <end position="754"/>
    </location>
</feature>
<gene>
    <name evidence="7" type="ORF">PanWU01x14_336800</name>
</gene>
<evidence type="ECO:0000256" key="1">
    <source>
        <dbReference type="ARBA" id="ARBA00023054"/>
    </source>
</evidence>
<keyword evidence="8" id="KW-1185">Reference proteome</keyword>
<dbReference type="OrthoDB" id="673795at2759"/>
<feature type="compositionally biased region" description="Basic and acidic residues" evidence="6">
    <location>
        <begin position="885"/>
        <end position="900"/>
    </location>
</feature>
<feature type="coiled-coil region" evidence="5">
    <location>
        <begin position="220"/>
        <end position="254"/>
    </location>
</feature>
<dbReference type="GO" id="GO:0005652">
    <property type="term" value="C:nuclear lamina"/>
    <property type="evidence" value="ECO:0007669"/>
    <property type="project" value="UniProtKB-SubCell"/>
</dbReference>
<protein>
    <submittedName>
        <fullName evidence="7">Protein CROWDED NUCLEI</fullName>
    </submittedName>
</protein>
<dbReference type="PANTHER" id="PTHR31908:SF9">
    <property type="entry name" value="PROTEIN CROWDED NUCLEI 3"/>
    <property type="match status" value="1"/>
</dbReference>
<keyword evidence="1 5" id="KW-0175">Coiled coil</keyword>
<feature type="compositionally biased region" description="Basic and acidic residues" evidence="6">
    <location>
        <begin position="1094"/>
        <end position="1104"/>
    </location>
</feature>
<dbReference type="GO" id="GO:0006997">
    <property type="term" value="P:nucleus organization"/>
    <property type="evidence" value="ECO:0007669"/>
    <property type="project" value="InterPro"/>
</dbReference>
<keyword evidence="2" id="KW-0539">Nucleus</keyword>
<feature type="region of interest" description="Disordered" evidence="6">
    <location>
        <begin position="23"/>
        <end position="50"/>
    </location>
</feature>
<dbReference type="STRING" id="3476.A0A2P5AFS2"/>
<feature type="region of interest" description="Disordered" evidence="6">
    <location>
        <begin position="885"/>
        <end position="914"/>
    </location>
</feature>
<evidence type="ECO:0000256" key="3">
    <source>
        <dbReference type="ARBA" id="ARBA00024186"/>
    </source>
</evidence>
<evidence type="ECO:0000313" key="7">
    <source>
        <dbReference type="EMBL" id="PON35388.1"/>
    </source>
</evidence>
<feature type="region of interest" description="Disordered" evidence="6">
    <location>
        <begin position="444"/>
        <end position="473"/>
    </location>
</feature>
<dbReference type="EMBL" id="JXTB01000614">
    <property type="protein sequence ID" value="PON35388.1"/>
    <property type="molecule type" value="Genomic_DNA"/>
</dbReference>
<sequence>MFTPQRKPMTVALSLAPRVGADNGKAAASLDGPPPPPLGSLSETRVKTTSDSELDDWRRFREVGLLDEASMVRKDHEALAEKVTKLETQICGRLEGARFEISIKIKHFKFAALEPYTLLELFDYQYNMGLLLIEKEDWTSKFEELRQALAETHEILKREQSAHLIAFSEAEKREENLRKALGAEKQCVGELEKALHEMHEEQAQIKLTSDSKFAEANVLVIGVEEKSLEIEKKLQAAEAKLAEVNRKSTELKIRLKEVEACESVLHKEQQTLSTERETHKATFCKHQDDLQEWERRLHEREERLCKGRRTLSEREEKADENERILKQKEMEIEELEKKLDSCNFHLKQKEEDVTKWLADLLTKEKEADSLRNFLEMKGKELQSLEEKLSSREKVEVQQLLDEHKAIFDVKMKELELEIEEKRKSLDRELSSQVDALGKKEAEINHKEEKLGKREQALHKKSERLKEKNKESEEKLKSIKEREKIIKAEEKRLEVEKQQMLADKDSVQGLLAEVEKIKAENIQLELQIREERENLRVTNKERSEHVHLRLELKQEIENYRLQNELLLKEAEDLKQEKDNFEKEWEDLDEKRSEISRELTELVEEKEKLEKEQELEENRLKEEKHAVQEFIRKELENINLEKDSFAAKMKVDRLALSEKAQFEHNQMVQEIELQRMNLETDMQKKQEKMEKLFHERDRAFEDQRERELNKIKQLKEVARKEREEVRLERDRIEKHREELMLNKEQLKLNQLEIQNDIDLLGILSKKIKYQREELIKDRGQFLSFVDKLKSCKDGGEIATEFILSDFHVPEVNHGDAVPLPSLDDERVEKSSRGLNVSDLGSSKSGEGFSWLQKCTSKIFKLSPSKKLENVPAPISVELPPLSTLQVKTEEKANESKVLDSDGGRGPGGPAFSRISNDAVNAQKVRFGDVIREIDDGYASDHSPFDSKVEEVPEDSLQSELKSGLRKSSRRHQPGLHRTRSVKAVVEDAKAFLGEALEEPGSNIIMQPSDSYNINEESHGDSGHAERRYGNTTRKRQHGQTSNISESEQDAGDSEACSGSVTAGRSRKRQQTVSSGLQTPGERYNFRPRKNVGTAKVDPKKTKEKEAGGSGSVDVAGNPEAVSISLSEVARKSKKTKQAVQVVTVKSVEFAEEKVVRFITPVDADYDTGAAKSGENTELSVEGNVTSEYGHEDENGSTIHESDDDYDEEEDEEEQPGEKSIGKKLWNFFTT</sequence>
<feature type="compositionally biased region" description="Basic and acidic residues" evidence="6">
    <location>
        <begin position="1013"/>
        <end position="1026"/>
    </location>
</feature>
<feature type="region of interest" description="Disordered" evidence="6">
    <location>
        <begin position="1160"/>
        <end position="1228"/>
    </location>
</feature>
<organism evidence="7 8">
    <name type="scientific">Parasponia andersonii</name>
    <name type="common">Sponia andersonii</name>
    <dbReference type="NCBI Taxonomy" id="3476"/>
    <lineage>
        <taxon>Eukaryota</taxon>
        <taxon>Viridiplantae</taxon>
        <taxon>Streptophyta</taxon>
        <taxon>Embryophyta</taxon>
        <taxon>Tracheophyta</taxon>
        <taxon>Spermatophyta</taxon>
        <taxon>Magnoliopsida</taxon>
        <taxon>eudicotyledons</taxon>
        <taxon>Gunneridae</taxon>
        <taxon>Pentapetalae</taxon>
        <taxon>rosids</taxon>
        <taxon>fabids</taxon>
        <taxon>Rosales</taxon>
        <taxon>Cannabaceae</taxon>
        <taxon>Parasponia</taxon>
    </lineage>
</organism>
<evidence type="ECO:0000256" key="6">
    <source>
        <dbReference type="SAM" id="MobiDB-lite"/>
    </source>
</evidence>
<accession>A0A2P5AFS2</accession>
<feature type="compositionally biased region" description="Polar residues" evidence="6">
    <location>
        <begin position="1001"/>
        <end position="1012"/>
    </location>
</feature>
<comment type="subcellular location">
    <subcellularLocation>
        <location evidence="3">Nucleus lamina</location>
    </subcellularLocation>
</comment>
<feature type="coiled-coil region" evidence="5">
    <location>
        <begin position="311"/>
        <end position="352"/>
    </location>
</feature>
<reference evidence="8" key="1">
    <citation type="submission" date="2016-06" db="EMBL/GenBank/DDBJ databases">
        <title>Parallel loss of symbiosis genes in relatives of nitrogen-fixing non-legume Parasponia.</title>
        <authorList>
            <person name="Van Velzen R."/>
            <person name="Holmer R."/>
            <person name="Bu F."/>
            <person name="Rutten L."/>
            <person name="Van Zeijl A."/>
            <person name="Liu W."/>
            <person name="Santuari L."/>
            <person name="Cao Q."/>
            <person name="Sharma T."/>
            <person name="Shen D."/>
            <person name="Roswanjaya Y."/>
            <person name="Wardhani T."/>
            <person name="Kalhor M.S."/>
            <person name="Jansen J."/>
            <person name="Van den Hoogen J."/>
            <person name="Gungor B."/>
            <person name="Hartog M."/>
            <person name="Hontelez J."/>
            <person name="Verver J."/>
            <person name="Yang W.-C."/>
            <person name="Schijlen E."/>
            <person name="Repin R."/>
            <person name="Schilthuizen M."/>
            <person name="Schranz E."/>
            <person name="Heidstra R."/>
            <person name="Miyata K."/>
            <person name="Fedorova E."/>
            <person name="Kohlen W."/>
            <person name="Bisseling T."/>
            <person name="Smit S."/>
            <person name="Geurts R."/>
        </authorList>
    </citation>
    <scope>NUCLEOTIDE SEQUENCE [LARGE SCALE GENOMIC DNA]</scope>
    <source>
        <strain evidence="8">cv. WU1-14</strain>
    </source>
</reference>
<evidence type="ECO:0000256" key="5">
    <source>
        <dbReference type="SAM" id="Coils"/>
    </source>
</evidence>
<proteinExistence type="inferred from homology"/>
<comment type="similarity">
    <text evidence="4">Belongs to the CRWN family.</text>
</comment>
<feature type="compositionally biased region" description="Basic residues" evidence="6">
    <location>
        <begin position="961"/>
        <end position="978"/>
    </location>
</feature>
<feature type="compositionally biased region" description="Acidic residues" evidence="6">
    <location>
        <begin position="1199"/>
        <end position="1212"/>
    </location>
</feature>
<name>A0A2P5AFS2_PARAD</name>
<dbReference type="InterPro" id="IPR040418">
    <property type="entry name" value="CRWN"/>
</dbReference>
<evidence type="ECO:0000256" key="4">
    <source>
        <dbReference type="ARBA" id="ARBA00024208"/>
    </source>
</evidence>
<comment type="caution">
    <text evidence="7">The sequence shown here is derived from an EMBL/GenBank/DDBJ whole genome shotgun (WGS) entry which is preliminary data.</text>
</comment>
<evidence type="ECO:0000313" key="8">
    <source>
        <dbReference type="Proteomes" id="UP000237105"/>
    </source>
</evidence>
<feature type="region of interest" description="Disordered" evidence="6">
    <location>
        <begin position="992"/>
        <end position="1114"/>
    </location>
</feature>
<dbReference type="PANTHER" id="PTHR31908">
    <property type="entry name" value="PROTEIN CROWDED NUCLEI 4"/>
    <property type="match status" value="1"/>
</dbReference>
<feature type="region of interest" description="Disordered" evidence="6">
    <location>
        <begin position="935"/>
        <end position="980"/>
    </location>
</feature>
<dbReference type="AlphaFoldDB" id="A0A2P5AFS2"/>
<evidence type="ECO:0000256" key="2">
    <source>
        <dbReference type="ARBA" id="ARBA00023242"/>
    </source>
</evidence>
<dbReference type="Proteomes" id="UP000237105">
    <property type="component" value="Unassembled WGS sequence"/>
</dbReference>
<feature type="compositionally biased region" description="Polar residues" evidence="6">
    <location>
        <begin position="1171"/>
        <end position="1184"/>
    </location>
</feature>